<organism evidence="5 6">
    <name type="scientific">Pedococcus ginsenosidimutans</name>
    <dbReference type="NCBI Taxonomy" id="490570"/>
    <lineage>
        <taxon>Bacteria</taxon>
        <taxon>Bacillati</taxon>
        <taxon>Actinomycetota</taxon>
        <taxon>Actinomycetes</taxon>
        <taxon>Micrococcales</taxon>
        <taxon>Intrasporangiaceae</taxon>
        <taxon>Pedococcus</taxon>
    </lineage>
</organism>
<keyword evidence="2" id="KW-0238">DNA-binding</keyword>
<dbReference type="EMBL" id="BAABLO010000005">
    <property type="protein sequence ID" value="GAA4722178.1"/>
    <property type="molecule type" value="Genomic_DNA"/>
</dbReference>
<sequence>MSRPALHVDADSPLAPFEQVREQLGDLIAAGALAEGDRLPTVRGLATELGLAPGTVARAYKELEAAGLVTTRSRAGTVVAPQAQSAEVALRTAARVFATQAVASGADDATAVDAVRAALRDARNDARNDARYDPRR</sequence>
<dbReference type="Proteomes" id="UP001500556">
    <property type="component" value="Unassembled WGS sequence"/>
</dbReference>
<evidence type="ECO:0000256" key="1">
    <source>
        <dbReference type="ARBA" id="ARBA00023015"/>
    </source>
</evidence>
<dbReference type="SMART" id="SM00345">
    <property type="entry name" value="HTH_GNTR"/>
    <property type="match status" value="1"/>
</dbReference>
<dbReference type="SUPFAM" id="SSF46785">
    <property type="entry name" value="Winged helix' DNA-binding domain"/>
    <property type="match status" value="1"/>
</dbReference>
<protein>
    <recommendedName>
        <fullName evidence="4">HTH gntR-type domain-containing protein</fullName>
    </recommendedName>
</protein>
<keyword evidence="3" id="KW-0804">Transcription</keyword>
<dbReference type="InterPro" id="IPR000524">
    <property type="entry name" value="Tscrpt_reg_HTH_GntR"/>
</dbReference>
<keyword evidence="1" id="KW-0805">Transcription regulation</keyword>
<dbReference type="Pfam" id="PF00392">
    <property type="entry name" value="GntR"/>
    <property type="match status" value="1"/>
</dbReference>
<feature type="domain" description="HTH gntR-type" evidence="4">
    <location>
        <begin position="14"/>
        <end position="82"/>
    </location>
</feature>
<dbReference type="RefSeq" id="WP_345502964.1">
    <property type="nucleotide sequence ID" value="NZ_BAABLO010000005.1"/>
</dbReference>
<evidence type="ECO:0000256" key="3">
    <source>
        <dbReference type="ARBA" id="ARBA00023163"/>
    </source>
</evidence>
<reference evidence="6" key="1">
    <citation type="journal article" date="2019" name="Int. J. Syst. Evol. Microbiol.">
        <title>The Global Catalogue of Microorganisms (GCM) 10K type strain sequencing project: providing services to taxonomists for standard genome sequencing and annotation.</title>
        <authorList>
            <consortium name="The Broad Institute Genomics Platform"/>
            <consortium name="The Broad Institute Genome Sequencing Center for Infectious Disease"/>
            <person name="Wu L."/>
            <person name="Ma J."/>
        </authorList>
    </citation>
    <scope>NUCLEOTIDE SEQUENCE [LARGE SCALE GENOMIC DNA]</scope>
    <source>
        <strain evidence="6">JCM 18961</strain>
    </source>
</reference>
<dbReference type="Gene3D" id="1.10.10.10">
    <property type="entry name" value="Winged helix-like DNA-binding domain superfamily/Winged helix DNA-binding domain"/>
    <property type="match status" value="1"/>
</dbReference>
<comment type="caution">
    <text evidence="5">The sequence shown here is derived from an EMBL/GenBank/DDBJ whole genome shotgun (WGS) entry which is preliminary data.</text>
</comment>
<dbReference type="PANTHER" id="PTHR38445">
    <property type="entry name" value="HTH-TYPE TRANSCRIPTIONAL REPRESSOR YTRA"/>
    <property type="match status" value="1"/>
</dbReference>
<dbReference type="CDD" id="cd07377">
    <property type="entry name" value="WHTH_GntR"/>
    <property type="match status" value="1"/>
</dbReference>
<dbReference type="InterPro" id="IPR036388">
    <property type="entry name" value="WH-like_DNA-bd_sf"/>
</dbReference>
<proteinExistence type="predicted"/>
<keyword evidence="6" id="KW-1185">Reference proteome</keyword>
<evidence type="ECO:0000313" key="5">
    <source>
        <dbReference type="EMBL" id="GAA4722178.1"/>
    </source>
</evidence>
<gene>
    <name evidence="5" type="ORF">GCM10025782_20180</name>
</gene>
<dbReference type="PANTHER" id="PTHR38445:SF9">
    <property type="entry name" value="HTH-TYPE TRANSCRIPTIONAL REPRESSOR YTRA"/>
    <property type="match status" value="1"/>
</dbReference>
<accession>A0ABP8Y5U4</accession>
<dbReference type="PROSITE" id="PS50949">
    <property type="entry name" value="HTH_GNTR"/>
    <property type="match status" value="1"/>
</dbReference>
<evidence type="ECO:0000313" key="6">
    <source>
        <dbReference type="Proteomes" id="UP001500556"/>
    </source>
</evidence>
<evidence type="ECO:0000259" key="4">
    <source>
        <dbReference type="PROSITE" id="PS50949"/>
    </source>
</evidence>
<name>A0ABP8Y5U4_9MICO</name>
<evidence type="ECO:0000256" key="2">
    <source>
        <dbReference type="ARBA" id="ARBA00023125"/>
    </source>
</evidence>
<dbReference type="InterPro" id="IPR036390">
    <property type="entry name" value="WH_DNA-bd_sf"/>
</dbReference>